<dbReference type="OrthoDB" id="7691805at2759"/>
<evidence type="ECO:0000256" key="1">
    <source>
        <dbReference type="SAM" id="MobiDB-lite"/>
    </source>
</evidence>
<feature type="domain" description="Retroviral polymerase SH3-like" evidence="2">
    <location>
        <begin position="2"/>
        <end position="62"/>
    </location>
</feature>
<feature type="region of interest" description="Disordered" evidence="1">
    <location>
        <begin position="76"/>
        <end position="99"/>
    </location>
</feature>
<dbReference type="InterPro" id="IPR057670">
    <property type="entry name" value="SH3_retrovirus"/>
</dbReference>
<evidence type="ECO:0000313" key="4">
    <source>
        <dbReference type="Proteomes" id="UP000765509"/>
    </source>
</evidence>
<evidence type="ECO:0000313" key="3">
    <source>
        <dbReference type="EMBL" id="MBW0512299.1"/>
    </source>
</evidence>
<dbReference type="Proteomes" id="UP000765509">
    <property type="component" value="Unassembled WGS sequence"/>
</dbReference>
<sequence length="122" mass="13916">MAWLKIPTHSIRNKFESKAWDGIFLGYQNEASSYCILRVSDQKLLISKHVIFDENRFPSLPSQKQLTEDIARTLSYPGQSTEEETNSNSNTEDCSLSINSTSLDNESKEIFVDALEKKPKQI</sequence>
<comment type="caution">
    <text evidence="3">The sequence shown here is derived from an EMBL/GenBank/DDBJ whole genome shotgun (WGS) entry which is preliminary data.</text>
</comment>
<accession>A0A9Q3DZU7</accession>
<gene>
    <name evidence="3" type="ORF">O181_052014</name>
</gene>
<keyword evidence="4" id="KW-1185">Reference proteome</keyword>
<dbReference type="AlphaFoldDB" id="A0A9Q3DZU7"/>
<name>A0A9Q3DZU7_9BASI</name>
<protein>
    <recommendedName>
        <fullName evidence="2">Retroviral polymerase SH3-like domain-containing protein</fullName>
    </recommendedName>
</protein>
<dbReference type="EMBL" id="AVOT02022717">
    <property type="protein sequence ID" value="MBW0512299.1"/>
    <property type="molecule type" value="Genomic_DNA"/>
</dbReference>
<reference evidence="3" key="1">
    <citation type="submission" date="2021-03" db="EMBL/GenBank/DDBJ databases">
        <title>Draft genome sequence of rust myrtle Austropuccinia psidii MF-1, a brazilian biotype.</title>
        <authorList>
            <person name="Quecine M.C."/>
            <person name="Pachon D.M.R."/>
            <person name="Bonatelli M.L."/>
            <person name="Correr F.H."/>
            <person name="Franceschini L.M."/>
            <person name="Leite T.F."/>
            <person name="Margarido G.R.A."/>
            <person name="Almeida C.A."/>
            <person name="Ferrarezi J.A."/>
            <person name="Labate C.A."/>
        </authorList>
    </citation>
    <scope>NUCLEOTIDE SEQUENCE</scope>
    <source>
        <strain evidence="3">MF-1</strain>
    </source>
</reference>
<dbReference type="Pfam" id="PF25597">
    <property type="entry name" value="SH3_retrovirus"/>
    <property type="match status" value="1"/>
</dbReference>
<organism evidence="3 4">
    <name type="scientific">Austropuccinia psidii MF-1</name>
    <dbReference type="NCBI Taxonomy" id="1389203"/>
    <lineage>
        <taxon>Eukaryota</taxon>
        <taxon>Fungi</taxon>
        <taxon>Dikarya</taxon>
        <taxon>Basidiomycota</taxon>
        <taxon>Pucciniomycotina</taxon>
        <taxon>Pucciniomycetes</taxon>
        <taxon>Pucciniales</taxon>
        <taxon>Sphaerophragmiaceae</taxon>
        <taxon>Austropuccinia</taxon>
    </lineage>
</organism>
<evidence type="ECO:0000259" key="2">
    <source>
        <dbReference type="Pfam" id="PF25597"/>
    </source>
</evidence>
<proteinExistence type="predicted"/>